<dbReference type="STRING" id="709323.GCA_001047135_01262"/>
<dbReference type="Gene3D" id="1.10.3470.10">
    <property type="entry name" value="ABC transporter involved in vitamin B12 uptake, BtuC"/>
    <property type="match status" value="1"/>
</dbReference>
<evidence type="ECO:0000256" key="3">
    <source>
        <dbReference type="ARBA" id="ARBA00022448"/>
    </source>
</evidence>
<evidence type="ECO:0000256" key="6">
    <source>
        <dbReference type="ARBA" id="ARBA00022989"/>
    </source>
</evidence>
<evidence type="ECO:0000256" key="8">
    <source>
        <dbReference type="SAM" id="Phobius"/>
    </source>
</evidence>
<keyword evidence="3" id="KW-0813">Transport</keyword>
<dbReference type="GO" id="GO:0022857">
    <property type="term" value="F:transmembrane transporter activity"/>
    <property type="evidence" value="ECO:0007669"/>
    <property type="project" value="InterPro"/>
</dbReference>
<evidence type="ECO:0000313" key="9">
    <source>
        <dbReference type="EMBL" id="CAK1243923.1"/>
    </source>
</evidence>
<feature type="transmembrane region" description="Helical" evidence="8">
    <location>
        <begin position="238"/>
        <end position="265"/>
    </location>
</feature>
<feature type="transmembrane region" description="Helical" evidence="8">
    <location>
        <begin position="12"/>
        <end position="39"/>
    </location>
</feature>
<feature type="transmembrane region" description="Helical" evidence="8">
    <location>
        <begin position="91"/>
        <end position="115"/>
    </location>
</feature>
<feature type="transmembrane region" description="Helical" evidence="8">
    <location>
        <begin position="305"/>
        <end position="327"/>
    </location>
</feature>
<reference evidence="9 11" key="2">
    <citation type="submission" date="2023-10" db="EMBL/GenBank/DDBJ databases">
        <authorList>
            <person name="Botero Cardona J."/>
        </authorList>
    </citation>
    <scope>NUCLEOTIDE SEQUENCE [LARGE SCALE GENOMIC DNA]</scope>
    <source>
        <strain evidence="9 11">R-53137</strain>
    </source>
</reference>
<proteinExistence type="inferred from homology"/>
<dbReference type="EMBL" id="CAUZLT010000003">
    <property type="protein sequence ID" value="CAK1243923.1"/>
    <property type="molecule type" value="Genomic_DNA"/>
</dbReference>
<keyword evidence="5 8" id="KW-0812">Transmembrane</keyword>
<comment type="similarity">
    <text evidence="2">Belongs to the binding-protein-dependent transport system permease family. FecCD subfamily.</text>
</comment>
<feature type="transmembrane region" description="Helical" evidence="8">
    <location>
        <begin position="149"/>
        <end position="171"/>
    </location>
</feature>
<gene>
    <name evidence="10" type="ORF">FTRO_0070640</name>
    <name evidence="9" type="ORF">R53137_KAKDMLNK_00953</name>
</gene>
<dbReference type="EMBL" id="DF968084">
    <property type="protein sequence ID" value="GAP04700.1"/>
    <property type="molecule type" value="Genomic_DNA"/>
</dbReference>
<feature type="transmembrane region" description="Helical" evidence="8">
    <location>
        <begin position="121"/>
        <end position="142"/>
    </location>
</feature>
<dbReference type="RefSeq" id="WP_059394060.1">
    <property type="nucleotide sequence ID" value="NZ_CAUZLT010000003.1"/>
</dbReference>
<feature type="transmembrane region" description="Helical" evidence="8">
    <location>
        <begin position="59"/>
        <end position="79"/>
    </location>
</feature>
<dbReference type="PANTHER" id="PTHR30472">
    <property type="entry name" value="FERRIC ENTEROBACTIN TRANSPORT SYSTEM PERMEASE PROTEIN"/>
    <property type="match status" value="1"/>
</dbReference>
<dbReference type="SUPFAM" id="SSF81345">
    <property type="entry name" value="ABC transporter involved in vitamin B12 uptake, BtuC"/>
    <property type="match status" value="1"/>
</dbReference>
<evidence type="ECO:0000256" key="5">
    <source>
        <dbReference type="ARBA" id="ARBA00022692"/>
    </source>
</evidence>
<evidence type="ECO:0000313" key="10">
    <source>
        <dbReference type="EMBL" id="GAP04700.1"/>
    </source>
</evidence>
<protein>
    <submittedName>
        <fullName evidence="9">Permease component (FepD)</fullName>
    </submittedName>
    <submittedName>
        <fullName evidence="10">Putative FecCD-family ABC transport permease protein</fullName>
    </submittedName>
</protein>
<dbReference type="Pfam" id="PF01032">
    <property type="entry name" value="FecCD"/>
    <property type="match status" value="1"/>
</dbReference>
<dbReference type="InterPro" id="IPR000522">
    <property type="entry name" value="ABC_transptr_permease_BtuC"/>
</dbReference>
<keyword evidence="11" id="KW-1185">Reference proteome</keyword>
<name>A0A3F3HCF5_9LACO</name>
<dbReference type="GO" id="GO:0033214">
    <property type="term" value="P:siderophore-iron import into cell"/>
    <property type="evidence" value="ECO:0007669"/>
    <property type="project" value="TreeGrafter"/>
</dbReference>
<evidence type="ECO:0000256" key="2">
    <source>
        <dbReference type="ARBA" id="ARBA00007935"/>
    </source>
</evidence>
<feature type="transmembrane region" description="Helical" evidence="8">
    <location>
        <begin position="277"/>
        <end position="298"/>
    </location>
</feature>
<organism evidence="10">
    <name type="scientific">Fructobacillus tropaeoli</name>
    <dbReference type="NCBI Taxonomy" id="709323"/>
    <lineage>
        <taxon>Bacteria</taxon>
        <taxon>Bacillati</taxon>
        <taxon>Bacillota</taxon>
        <taxon>Bacilli</taxon>
        <taxon>Lactobacillales</taxon>
        <taxon>Lactobacillaceae</taxon>
        <taxon>Fructobacillus</taxon>
    </lineage>
</organism>
<evidence type="ECO:0000313" key="11">
    <source>
        <dbReference type="Proteomes" id="UP001314262"/>
    </source>
</evidence>
<keyword evidence="4" id="KW-1003">Cell membrane</keyword>
<evidence type="ECO:0000256" key="4">
    <source>
        <dbReference type="ARBA" id="ARBA00022475"/>
    </source>
</evidence>
<dbReference type="Proteomes" id="UP001314262">
    <property type="component" value="Unassembled WGS sequence"/>
</dbReference>
<keyword evidence="7 8" id="KW-0472">Membrane</keyword>
<evidence type="ECO:0000256" key="1">
    <source>
        <dbReference type="ARBA" id="ARBA00004651"/>
    </source>
</evidence>
<dbReference type="GO" id="GO:0005886">
    <property type="term" value="C:plasma membrane"/>
    <property type="evidence" value="ECO:0007669"/>
    <property type="project" value="UniProtKB-SubCell"/>
</dbReference>
<reference evidence="10" key="1">
    <citation type="journal article" date="2015" name="BMC Genomics">
        <title>Comparative genomics of Fructobacillus spp. and Leuconostoc spp. reveals niche-specific evolution of Fructobacillus spp.</title>
        <authorList>
            <person name="Endo A."/>
            <person name="Tanizawa Y."/>
            <person name="Tanaka N."/>
            <person name="Maeno S."/>
            <person name="Kumar H."/>
            <person name="Shiwa Y."/>
            <person name="Okada S."/>
            <person name="Yoshikawa H."/>
            <person name="Dicks L."/>
            <person name="Nakagawa J."/>
            <person name="Arita M."/>
        </authorList>
    </citation>
    <scope>NUCLEOTIDE SEQUENCE [LARGE SCALE GENOMIC DNA]</scope>
    <source>
        <strain evidence="10">F214-1</strain>
    </source>
</reference>
<dbReference type="CDD" id="cd06550">
    <property type="entry name" value="TM_ABC_iron-siderophores_like"/>
    <property type="match status" value="1"/>
</dbReference>
<dbReference type="AlphaFoldDB" id="A0A3F3HCF5"/>
<comment type="subcellular location">
    <subcellularLocation>
        <location evidence="1">Cell membrane</location>
        <topology evidence="1">Multi-pass membrane protein</topology>
    </subcellularLocation>
</comment>
<sequence>MAYQEKNRRKILLLLLMGLLAFSLVIVDIYHGFGTLSFLGTNVASQQPELAGVVLKMRLTRTLTAALVGASLGLAGLCMQNMLKNPIATPFTLGLSSAASFGASLSILSGFPFVFGQANVQASAIFFCFLGSAVILLIFSAGQVSMNTIILVGTAINLFFTSLQELSKYFASERNAQRMTTWSLGDLSKSSWDSVLVVFIVLYIVLVLIYRQSWEMNLVQLSDESAQSMGVNVKRTRLLIFFASALVTAVAISFVGTIGFIGLIAPHFVKMLVGNDARFTIIGSAIMGVVVLLLAAVVSKALIPGTIIPVGIITSLVGVPFMCLVAIRKGQRS</sequence>
<keyword evidence="6 8" id="KW-1133">Transmembrane helix</keyword>
<dbReference type="Proteomes" id="UP000064514">
    <property type="component" value="Unassembled WGS sequence"/>
</dbReference>
<accession>A0A3F3HCF5</accession>
<dbReference type="PANTHER" id="PTHR30472:SF25">
    <property type="entry name" value="ABC TRANSPORTER PERMEASE PROTEIN MJ0876-RELATED"/>
    <property type="match status" value="1"/>
</dbReference>
<evidence type="ECO:0000256" key="7">
    <source>
        <dbReference type="ARBA" id="ARBA00023136"/>
    </source>
</evidence>
<dbReference type="InterPro" id="IPR037294">
    <property type="entry name" value="ABC_BtuC-like"/>
</dbReference>
<feature type="transmembrane region" description="Helical" evidence="8">
    <location>
        <begin position="191"/>
        <end position="210"/>
    </location>
</feature>